<dbReference type="InterPro" id="IPR038071">
    <property type="entry name" value="UROD/MetE-like_sf"/>
</dbReference>
<dbReference type="InterPro" id="IPR013215">
    <property type="entry name" value="Cbl-indep_Met_Synth_N"/>
</dbReference>
<name>A0A845S9E3_9PROT</name>
<evidence type="ECO:0000259" key="1">
    <source>
        <dbReference type="Pfam" id="PF08267"/>
    </source>
</evidence>
<feature type="non-terminal residue" evidence="2">
    <location>
        <position position="48"/>
    </location>
</feature>
<dbReference type="Pfam" id="PF08267">
    <property type="entry name" value="Meth_synt_1"/>
    <property type="match status" value="1"/>
</dbReference>
<organism evidence="2 3">
    <name type="scientific">Candidatus Fonsibacter lacus</name>
    <dbReference type="NCBI Taxonomy" id="2576439"/>
    <lineage>
        <taxon>Bacteria</taxon>
        <taxon>Pseudomonadati</taxon>
        <taxon>Pseudomonadota</taxon>
        <taxon>Alphaproteobacteria</taxon>
        <taxon>Candidatus Pelagibacterales</taxon>
        <taxon>Candidatus Pelagibacterales incertae sedis</taxon>
        <taxon>Candidatus Fonsibacter</taxon>
    </lineage>
</organism>
<keyword evidence="2" id="KW-0808">Transferase</keyword>
<protein>
    <submittedName>
        <fullName evidence="2">5-methyltetrahydropteroyltriglutamate--homocysteine methyltransferase</fullName>
    </submittedName>
</protein>
<evidence type="ECO:0000313" key="2">
    <source>
        <dbReference type="EMBL" id="NCU62614.1"/>
    </source>
</evidence>
<sequence>MIKINCIGYPRIGPKRELKNALEKYWKSEISESDLLKCATELKKNNWQ</sequence>
<gene>
    <name evidence="2" type="ORF">EBV78_00730</name>
</gene>
<dbReference type="GO" id="GO:0008270">
    <property type="term" value="F:zinc ion binding"/>
    <property type="evidence" value="ECO:0007669"/>
    <property type="project" value="InterPro"/>
</dbReference>
<dbReference type="GO" id="GO:0032259">
    <property type="term" value="P:methylation"/>
    <property type="evidence" value="ECO:0007669"/>
    <property type="project" value="UniProtKB-KW"/>
</dbReference>
<dbReference type="EMBL" id="RGGN01000011">
    <property type="protein sequence ID" value="NCU62614.1"/>
    <property type="molecule type" value="Genomic_DNA"/>
</dbReference>
<proteinExistence type="predicted"/>
<dbReference type="Gene3D" id="3.20.20.210">
    <property type="match status" value="1"/>
</dbReference>
<dbReference type="SUPFAM" id="SSF51726">
    <property type="entry name" value="UROD/MetE-like"/>
    <property type="match status" value="1"/>
</dbReference>
<dbReference type="GO" id="GO:0003871">
    <property type="term" value="F:5-methyltetrahydropteroyltriglutamate-homocysteine S-methyltransferase activity"/>
    <property type="evidence" value="ECO:0007669"/>
    <property type="project" value="InterPro"/>
</dbReference>
<comment type="caution">
    <text evidence="2">The sequence shown here is derived from an EMBL/GenBank/DDBJ whole genome shotgun (WGS) entry which is preliminary data.</text>
</comment>
<evidence type="ECO:0000313" key="3">
    <source>
        <dbReference type="Proteomes" id="UP000572953"/>
    </source>
</evidence>
<keyword evidence="2" id="KW-0489">Methyltransferase</keyword>
<dbReference type="AlphaFoldDB" id="A0A845S9E3"/>
<dbReference type="Proteomes" id="UP000572953">
    <property type="component" value="Unassembled WGS sequence"/>
</dbReference>
<reference evidence="2 3" key="1">
    <citation type="submission" date="2018-10" db="EMBL/GenBank/DDBJ databases">
        <title>Iterative Subtractive Binning of Freshwater Chronoseries Metagenomes Recovers Nearly Complete Genomes from over Four Hundred Novel Species.</title>
        <authorList>
            <person name="Rodriguez-R L.M."/>
            <person name="Tsementzi D."/>
            <person name="Luo C."/>
            <person name="Konstantinidis K.T."/>
        </authorList>
    </citation>
    <scope>NUCLEOTIDE SEQUENCE [LARGE SCALE GENOMIC DNA]</scope>
    <source>
        <strain evidence="2">WB7_2B_003</strain>
    </source>
</reference>
<dbReference type="GO" id="GO:0008652">
    <property type="term" value="P:amino acid biosynthetic process"/>
    <property type="evidence" value="ECO:0007669"/>
    <property type="project" value="InterPro"/>
</dbReference>
<accession>A0A845S9E3</accession>
<feature type="domain" description="Cobalamin-independent methionine synthase MetE N-terminal" evidence="1">
    <location>
        <begin position="5"/>
        <end position="48"/>
    </location>
</feature>